<dbReference type="OrthoDB" id="9800746at2"/>
<organism evidence="8 9">
    <name type="scientific">Denitrovibrio acetiphilus (strain DSM 12809 / NBRC 114555 / N2460)</name>
    <dbReference type="NCBI Taxonomy" id="522772"/>
    <lineage>
        <taxon>Bacteria</taxon>
        <taxon>Pseudomonadati</taxon>
        <taxon>Deferribacterota</taxon>
        <taxon>Deferribacteres</taxon>
        <taxon>Deferribacterales</taxon>
        <taxon>Geovibrionaceae</taxon>
        <taxon>Denitrovibrio</taxon>
    </lineage>
</organism>
<evidence type="ECO:0000313" key="8">
    <source>
        <dbReference type="EMBL" id="ADD67827.1"/>
    </source>
</evidence>
<dbReference type="PANTHER" id="PTHR33712:SF7">
    <property type="entry name" value="LIGHT-INDEPENDENT PROTOCHLOROPHYLLIDE REDUCTASE SUBUNIT B"/>
    <property type="match status" value="1"/>
</dbReference>
<accession>D4H6W1</accession>
<dbReference type="Gene3D" id="3.40.50.1980">
    <property type="entry name" value="Nitrogenase molybdenum iron protein domain"/>
    <property type="match status" value="3"/>
</dbReference>
<dbReference type="SUPFAM" id="SSF53807">
    <property type="entry name" value="Helical backbone' metal receptor"/>
    <property type="match status" value="1"/>
</dbReference>
<dbReference type="RefSeq" id="WP_013010358.1">
    <property type="nucleotide sequence ID" value="NC_013943.1"/>
</dbReference>
<dbReference type="InterPro" id="IPR005975">
    <property type="entry name" value="Nase_Mo-Fe_CF"/>
</dbReference>
<dbReference type="Pfam" id="PF00148">
    <property type="entry name" value="Oxidored_nitro"/>
    <property type="match status" value="1"/>
</dbReference>
<dbReference type="eggNOG" id="COG2710">
    <property type="taxonomic scope" value="Bacteria"/>
</dbReference>
<comment type="similarity">
    <text evidence="3 6">Belongs to the NifD/NifK/NifE/NifN family.</text>
</comment>
<proteinExistence type="inferred from homology"/>
<keyword evidence="8" id="KW-0560">Oxidoreductase</keyword>
<evidence type="ECO:0000256" key="4">
    <source>
        <dbReference type="ARBA" id="ARBA00013282"/>
    </source>
</evidence>
<evidence type="ECO:0000313" key="9">
    <source>
        <dbReference type="Proteomes" id="UP000002012"/>
    </source>
</evidence>
<dbReference type="InParanoid" id="D4H6W1"/>
<dbReference type="KEGG" id="dap:Dacet_1051"/>
<evidence type="ECO:0000256" key="5">
    <source>
        <dbReference type="ARBA" id="ARBA00023231"/>
    </source>
</evidence>
<evidence type="ECO:0000256" key="1">
    <source>
        <dbReference type="ARBA" id="ARBA00003171"/>
    </source>
</evidence>
<gene>
    <name evidence="8" type="ordered locus">Dacet_1051</name>
</gene>
<comment type="function">
    <text evidence="1">This protein may play a role in the biosynthesis of the prosthetic group of nitrogenase (FeMo cofactor).</text>
</comment>
<comment type="pathway">
    <text evidence="2">Cofactor biosynthesis; Fe-Mo cofactor biosynthesis.</text>
</comment>
<dbReference type="Proteomes" id="UP000002012">
    <property type="component" value="Chromosome"/>
</dbReference>
<dbReference type="HOGENOM" id="CLU_025876_2_0_0"/>
<dbReference type="InterPro" id="IPR000510">
    <property type="entry name" value="Nase/OxRdtase_comp1"/>
</dbReference>
<dbReference type="STRING" id="522772.Dacet_1051"/>
<dbReference type="PaxDb" id="522772-Dacet_1051"/>
<name>D4H6W1_DENA2</name>
<evidence type="ECO:0000256" key="6">
    <source>
        <dbReference type="RuleBase" id="RU004021"/>
    </source>
</evidence>
<keyword evidence="9" id="KW-1185">Reference proteome</keyword>
<dbReference type="InterPro" id="IPR000318">
    <property type="entry name" value="Nase_comp1_CS"/>
</dbReference>
<protein>
    <recommendedName>
        <fullName evidence="4">Nitrogenase iron-molybdenum cofactor biosynthesis protein NifN</fullName>
    </recommendedName>
</protein>
<feature type="domain" description="Nitrogenase/oxidoreductase component 1" evidence="7">
    <location>
        <begin position="17"/>
        <end position="425"/>
    </location>
</feature>
<dbReference type="InterPro" id="IPR050152">
    <property type="entry name" value="ChlB/BchB/BchZ"/>
</dbReference>
<evidence type="ECO:0000259" key="7">
    <source>
        <dbReference type="Pfam" id="PF00148"/>
    </source>
</evidence>
<evidence type="ECO:0000256" key="2">
    <source>
        <dbReference type="ARBA" id="ARBA00005155"/>
    </source>
</evidence>
<reference evidence="8 9" key="1">
    <citation type="journal article" date="2010" name="Stand. Genomic Sci.">
        <title>Complete genome sequence of Denitrovibrio acetiphilus type strain (N2460).</title>
        <authorList>
            <person name="Kiss H."/>
            <person name="Lang E."/>
            <person name="Lapidus A."/>
            <person name="Copeland A."/>
            <person name="Nolan M."/>
            <person name="Glavina Del Rio T."/>
            <person name="Chen F."/>
            <person name="Lucas S."/>
            <person name="Tice H."/>
            <person name="Cheng J.F."/>
            <person name="Han C."/>
            <person name="Goodwin L."/>
            <person name="Pitluck S."/>
            <person name="Liolios K."/>
            <person name="Pati A."/>
            <person name="Ivanova N."/>
            <person name="Mavromatis K."/>
            <person name="Chen A."/>
            <person name="Palaniappan K."/>
            <person name="Land M."/>
            <person name="Hauser L."/>
            <person name="Chang Y.J."/>
            <person name="Jeffries C.D."/>
            <person name="Detter J.C."/>
            <person name="Brettin T."/>
            <person name="Spring S."/>
            <person name="Rohde M."/>
            <person name="Goker M."/>
            <person name="Woyke T."/>
            <person name="Bristow J."/>
            <person name="Eisen J.A."/>
            <person name="Markowitz V."/>
            <person name="Hugenholtz P."/>
            <person name="Kyrpides N.C."/>
            <person name="Klenk H.P."/>
        </authorList>
    </citation>
    <scope>NUCLEOTIDE SEQUENCE [LARGE SCALE GENOMIC DNA]</scope>
    <source>
        <strain evidence="9">DSM 12809 / NBRC 114555 / N2460</strain>
    </source>
</reference>
<dbReference type="GO" id="GO:0016163">
    <property type="term" value="F:nitrogenase activity"/>
    <property type="evidence" value="ECO:0007669"/>
    <property type="project" value="InterPro"/>
</dbReference>
<dbReference type="PANTHER" id="PTHR33712">
    <property type="entry name" value="LIGHT-INDEPENDENT PROTOCHLOROPHYLLIDE REDUCTASE SUBUNIT B"/>
    <property type="match status" value="1"/>
</dbReference>
<evidence type="ECO:0000256" key="3">
    <source>
        <dbReference type="ARBA" id="ARBA00011002"/>
    </source>
</evidence>
<dbReference type="EMBL" id="CP001968">
    <property type="protein sequence ID" value="ADD67827.1"/>
    <property type="molecule type" value="Genomic_DNA"/>
</dbReference>
<dbReference type="NCBIfam" id="TIGR01285">
    <property type="entry name" value="nifN"/>
    <property type="match status" value="1"/>
</dbReference>
<keyword evidence="5 6" id="KW-0535">Nitrogen fixation</keyword>
<dbReference type="PROSITE" id="PS00699">
    <property type="entry name" value="NITROGENASE_1_1"/>
    <property type="match status" value="1"/>
</dbReference>
<dbReference type="AlphaFoldDB" id="D4H6W1"/>
<dbReference type="Gene3D" id="6.10.250.1090">
    <property type="match status" value="1"/>
</dbReference>
<dbReference type="UniPathway" id="UPA00782"/>
<sequence>MVRVIEKPLSVNPLKKSQVMGAVTVFLGIDSCMPLVHGSQGCMAFTKNFLTQHYREVTPMQSTAVFDIATILGDDSNLQDGLKNVIDKLKPKVIGLVTTGMTETRGDDIKAVLSRFREKYPDYADTVIVPVSTPDFAGDAETGYAEAVAQILTVAVKPEAGKEYKDKKCINILAGMHLNAADIDWLKRLFADFGLDAFVLPDLASTMGGQVTRFYSLPEEGARLSDIESAGCADFSIAVGASMEKAADVLLENHSVPYKKFDTLMGVKATDELLSWLIDYTGKPVPEWVKIERKRAVDAMLDAHFSFGGKTCSIAGEPDLLYGFGKFLSEEFGIKLECLVTTAKTGHFETLKADNIIFGDLGDLEENIGKSDFIIANTNAEHICKRKKLPLYKAGYPVKETLGHFHRNFIGYRGAMQLAFDIGNICLEKDIEKSHKI</sequence>
<dbReference type="GO" id="GO:0065003">
    <property type="term" value="P:protein-containing complex assembly"/>
    <property type="evidence" value="ECO:0007669"/>
    <property type="project" value="InterPro"/>
</dbReference>